<accession>A0A5C6DAZ6</accession>
<dbReference type="Gene3D" id="1.10.510.10">
    <property type="entry name" value="Transferase(Phosphotransferase) domain 1"/>
    <property type="match status" value="1"/>
</dbReference>
<dbReference type="SMART" id="SM00220">
    <property type="entry name" value="S_TKc"/>
    <property type="match status" value="1"/>
</dbReference>
<dbReference type="OrthoDB" id="6111975at2"/>
<keyword evidence="4 7" id="KW-0547">Nucleotide-binding</keyword>
<sequence length="490" mass="53181">MSSPTSHLDPETLSASLIGELSEDQESVTRDHLSECEVCRVELQRLACGGDWDSIEHALRVEAQSHRSLGTHSASRLIECCENPDTNEPVYPVEYAQSPTDFAISFLEPSNREDSMGQLGEFEVLSVIGFGGMGIVLKGFQEELNRPVAIKVMAPHLATSGVARQRFLREAQATAAIVHPNVMPILSVNEKSSLPFLVMPYVACHSLQQRIDSDGALATVDVLRIALQVAEGLAAAHGQGLVHRDVKPANILLERGVDRAMLTDFGLARAVDDATVTRSGIIAGTPQYMSPEQARGEAVDARSDLFSLGSVIYAMCVGHPPFRGETSYGILRKVTDLAARSMQLENPQVPEWLDRLTAKLMSKEATKRYGSVNEVATLLRQCLAHVQQPTVEALPPSLRTPMNKKGKRQVLYAVLTAATLANAMVWLGPHWKTESSESSIGPMVVPAGSTSNPTALPLPPAVWDDDVDQELGELSHEIDQLLGETSEFPL</sequence>
<evidence type="ECO:0000313" key="9">
    <source>
        <dbReference type="EMBL" id="TWU32901.1"/>
    </source>
</evidence>
<dbReference type="CDD" id="cd14014">
    <property type="entry name" value="STKc_PknB_like"/>
    <property type="match status" value="1"/>
</dbReference>
<dbReference type="InterPro" id="IPR017441">
    <property type="entry name" value="Protein_kinase_ATP_BS"/>
</dbReference>
<dbReference type="InterPro" id="IPR011009">
    <property type="entry name" value="Kinase-like_dom_sf"/>
</dbReference>
<feature type="binding site" evidence="7">
    <location>
        <position position="151"/>
    </location>
    <ligand>
        <name>ATP</name>
        <dbReference type="ChEBI" id="CHEBI:30616"/>
    </ligand>
</feature>
<dbReference type="PROSITE" id="PS50011">
    <property type="entry name" value="PROTEIN_KINASE_DOM"/>
    <property type="match status" value="1"/>
</dbReference>
<comment type="caution">
    <text evidence="9">The sequence shown here is derived from an EMBL/GenBank/DDBJ whole genome shotgun (WGS) entry which is preliminary data.</text>
</comment>
<dbReference type="PROSITE" id="PS00107">
    <property type="entry name" value="PROTEIN_KINASE_ATP"/>
    <property type="match status" value="1"/>
</dbReference>
<gene>
    <name evidence="9" type="primary">prkC_21</name>
    <name evidence="9" type="ORF">Poly41_52790</name>
</gene>
<dbReference type="SUPFAM" id="SSF56112">
    <property type="entry name" value="Protein kinase-like (PK-like)"/>
    <property type="match status" value="1"/>
</dbReference>
<evidence type="ECO:0000256" key="7">
    <source>
        <dbReference type="PROSITE-ProRule" id="PRU10141"/>
    </source>
</evidence>
<evidence type="ECO:0000256" key="1">
    <source>
        <dbReference type="ARBA" id="ARBA00012513"/>
    </source>
</evidence>
<dbReference type="Pfam" id="PF00069">
    <property type="entry name" value="Pkinase"/>
    <property type="match status" value="1"/>
</dbReference>
<evidence type="ECO:0000313" key="10">
    <source>
        <dbReference type="Proteomes" id="UP000319143"/>
    </source>
</evidence>
<feature type="domain" description="Protein kinase" evidence="8">
    <location>
        <begin position="122"/>
        <end position="391"/>
    </location>
</feature>
<keyword evidence="6 7" id="KW-0067">ATP-binding</keyword>
<dbReference type="InterPro" id="IPR000719">
    <property type="entry name" value="Prot_kinase_dom"/>
</dbReference>
<proteinExistence type="predicted"/>
<dbReference type="EMBL" id="SJPV01000011">
    <property type="protein sequence ID" value="TWU32901.1"/>
    <property type="molecule type" value="Genomic_DNA"/>
</dbReference>
<dbReference type="AlphaFoldDB" id="A0A5C6DAZ6"/>
<dbReference type="FunFam" id="1.10.510.10:FF:000021">
    <property type="entry name" value="Serine/threonine protein kinase"/>
    <property type="match status" value="1"/>
</dbReference>
<organism evidence="9 10">
    <name type="scientific">Novipirellula artificiosorum</name>
    <dbReference type="NCBI Taxonomy" id="2528016"/>
    <lineage>
        <taxon>Bacteria</taxon>
        <taxon>Pseudomonadati</taxon>
        <taxon>Planctomycetota</taxon>
        <taxon>Planctomycetia</taxon>
        <taxon>Pirellulales</taxon>
        <taxon>Pirellulaceae</taxon>
        <taxon>Novipirellula</taxon>
    </lineage>
</organism>
<dbReference type="PROSITE" id="PS00108">
    <property type="entry name" value="PROTEIN_KINASE_ST"/>
    <property type="match status" value="1"/>
</dbReference>
<dbReference type="PANTHER" id="PTHR43289">
    <property type="entry name" value="MITOGEN-ACTIVATED PROTEIN KINASE KINASE KINASE 20-RELATED"/>
    <property type="match status" value="1"/>
</dbReference>
<dbReference type="GO" id="GO:0004674">
    <property type="term" value="F:protein serine/threonine kinase activity"/>
    <property type="evidence" value="ECO:0007669"/>
    <property type="project" value="UniProtKB-KW"/>
</dbReference>
<dbReference type="RefSeq" id="WP_146530029.1">
    <property type="nucleotide sequence ID" value="NZ_SJPV01000011.1"/>
</dbReference>
<evidence type="ECO:0000259" key="8">
    <source>
        <dbReference type="PROSITE" id="PS50011"/>
    </source>
</evidence>
<protein>
    <recommendedName>
        <fullName evidence="1">non-specific serine/threonine protein kinase</fullName>
        <ecNumber evidence="1">2.7.11.1</ecNumber>
    </recommendedName>
</protein>
<keyword evidence="3 9" id="KW-0808">Transferase</keyword>
<dbReference type="GO" id="GO:0005524">
    <property type="term" value="F:ATP binding"/>
    <property type="evidence" value="ECO:0007669"/>
    <property type="project" value="UniProtKB-UniRule"/>
</dbReference>
<evidence type="ECO:0000256" key="6">
    <source>
        <dbReference type="ARBA" id="ARBA00022840"/>
    </source>
</evidence>
<dbReference type="Proteomes" id="UP000319143">
    <property type="component" value="Unassembled WGS sequence"/>
</dbReference>
<evidence type="ECO:0000256" key="4">
    <source>
        <dbReference type="ARBA" id="ARBA00022741"/>
    </source>
</evidence>
<keyword evidence="2" id="KW-0723">Serine/threonine-protein kinase</keyword>
<dbReference type="Gene3D" id="3.30.200.20">
    <property type="entry name" value="Phosphorylase Kinase, domain 1"/>
    <property type="match status" value="1"/>
</dbReference>
<reference evidence="9 10" key="1">
    <citation type="submission" date="2019-02" db="EMBL/GenBank/DDBJ databases">
        <title>Deep-cultivation of Planctomycetes and their phenomic and genomic characterization uncovers novel biology.</title>
        <authorList>
            <person name="Wiegand S."/>
            <person name="Jogler M."/>
            <person name="Boedeker C."/>
            <person name="Pinto D."/>
            <person name="Vollmers J."/>
            <person name="Rivas-Marin E."/>
            <person name="Kohn T."/>
            <person name="Peeters S.H."/>
            <person name="Heuer A."/>
            <person name="Rast P."/>
            <person name="Oberbeckmann S."/>
            <person name="Bunk B."/>
            <person name="Jeske O."/>
            <person name="Meyerdierks A."/>
            <person name="Storesund J.E."/>
            <person name="Kallscheuer N."/>
            <person name="Luecker S."/>
            <person name="Lage O.M."/>
            <person name="Pohl T."/>
            <person name="Merkel B.J."/>
            <person name="Hornburger P."/>
            <person name="Mueller R.-W."/>
            <person name="Bruemmer F."/>
            <person name="Labrenz M."/>
            <person name="Spormann A.M."/>
            <person name="Op Den Camp H."/>
            <person name="Overmann J."/>
            <person name="Amann R."/>
            <person name="Jetten M.S.M."/>
            <person name="Mascher T."/>
            <person name="Medema M.H."/>
            <person name="Devos D.P."/>
            <person name="Kaster A.-K."/>
            <person name="Ovreas L."/>
            <person name="Rohde M."/>
            <person name="Galperin M.Y."/>
            <person name="Jogler C."/>
        </authorList>
    </citation>
    <scope>NUCLEOTIDE SEQUENCE [LARGE SCALE GENOMIC DNA]</scope>
    <source>
        <strain evidence="9 10">Poly41</strain>
    </source>
</reference>
<keyword evidence="5 9" id="KW-0418">Kinase</keyword>
<keyword evidence="10" id="KW-1185">Reference proteome</keyword>
<name>A0A5C6DAZ6_9BACT</name>
<evidence type="ECO:0000256" key="2">
    <source>
        <dbReference type="ARBA" id="ARBA00022527"/>
    </source>
</evidence>
<dbReference type="InterPro" id="IPR008271">
    <property type="entry name" value="Ser/Thr_kinase_AS"/>
</dbReference>
<evidence type="ECO:0000256" key="3">
    <source>
        <dbReference type="ARBA" id="ARBA00022679"/>
    </source>
</evidence>
<evidence type="ECO:0000256" key="5">
    <source>
        <dbReference type="ARBA" id="ARBA00022777"/>
    </source>
</evidence>
<dbReference type="EC" id="2.7.11.1" evidence="1"/>
<dbReference type="PANTHER" id="PTHR43289:SF6">
    <property type="entry name" value="SERINE_THREONINE-PROTEIN KINASE NEKL-3"/>
    <property type="match status" value="1"/>
</dbReference>